<dbReference type="PANTHER" id="PTHR30246">
    <property type="entry name" value="2-KETO-3-DEOXY-6-PHOSPHOGLUCONATE ALDOLASE"/>
    <property type="match status" value="1"/>
</dbReference>
<evidence type="ECO:0000256" key="4">
    <source>
        <dbReference type="ARBA" id="ARBA00023239"/>
    </source>
</evidence>
<comment type="subunit">
    <text evidence="3">Homotrimer.</text>
</comment>
<gene>
    <name evidence="6" type="primary">eda</name>
    <name evidence="6" type="ORF">K227x_52830</name>
</gene>
<evidence type="ECO:0000313" key="7">
    <source>
        <dbReference type="Proteomes" id="UP000318538"/>
    </source>
</evidence>
<dbReference type="Gene3D" id="3.20.20.70">
    <property type="entry name" value="Aldolase class I"/>
    <property type="match status" value="1"/>
</dbReference>
<dbReference type="GO" id="GO:0016829">
    <property type="term" value="F:lyase activity"/>
    <property type="evidence" value="ECO:0007669"/>
    <property type="project" value="UniProtKB-KW"/>
</dbReference>
<organism evidence="6 7">
    <name type="scientific">Rubripirellula lacrimiformis</name>
    <dbReference type="NCBI Taxonomy" id="1930273"/>
    <lineage>
        <taxon>Bacteria</taxon>
        <taxon>Pseudomonadati</taxon>
        <taxon>Planctomycetota</taxon>
        <taxon>Planctomycetia</taxon>
        <taxon>Pirellulales</taxon>
        <taxon>Pirellulaceae</taxon>
        <taxon>Rubripirellula</taxon>
    </lineage>
</organism>
<comment type="pathway">
    <text evidence="1">Carbohydrate acid metabolism.</text>
</comment>
<evidence type="ECO:0000256" key="3">
    <source>
        <dbReference type="ARBA" id="ARBA00011233"/>
    </source>
</evidence>
<keyword evidence="7" id="KW-1185">Reference proteome</keyword>
<evidence type="ECO:0000256" key="5">
    <source>
        <dbReference type="ARBA" id="ARBA00023277"/>
    </source>
</evidence>
<evidence type="ECO:0000256" key="1">
    <source>
        <dbReference type="ARBA" id="ARBA00004761"/>
    </source>
</evidence>
<dbReference type="InterPro" id="IPR000887">
    <property type="entry name" value="Aldlse_KDPG_KHG"/>
</dbReference>
<dbReference type="PANTHER" id="PTHR30246:SF1">
    <property type="entry name" value="2-DEHYDRO-3-DEOXY-6-PHOSPHOGALACTONATE ALDOLASE-RELATED"/>
    <property type="match status" value="1"/>
</dbReference>
<name>A0A517NIA2_9BACT</name>
<dbReference type="InterPro" id="IPR013785">
    <property type="entry name" value="Aldolase_TIM"/>
</dbReference>
<dbReference type="Pfam" id="PF01081">
    <property type="entry name" value="Aldolase"/>
    <property type="match status" value="1"/>
</dbReference>
<reference evidence="6 7" key="1">
    <citation type="submission" date="2019-02" db="EMBL/GenBank/DDBJ databases">
        <title>Deep-cultivation of Planctomycetes and their phenomic and genomic characterization uncovers novel biology.</title>
        <authorList>
            <person name="Wiegand S."/>
            <person name="Jogler M."/>
            <person name="Boedeker C."/>
            <person name="Pinto D."/>
            <person name="Vollmers J."/>
            <person name="Rivas-Marin E."/>
            <person name="Kohn T."/>
            <person name="Peeters S.H."/>
            <person name="Heuer A."/>
            <person name="Rast P."/>
            <person name="Oberbeckmann S."/>
            <person name="Bunk B."/>
            <person name="Jeske O."/>
            <person name="Meyerdierks A."/>
            <person name="Storesund J.E."/>
            <person name="Kallscheuer N."/>
            <person name="Luecker S."/>
            <person name="Lage O.M."/>
            <person name="Pohl T."/>
            <person name="Merkel B.J."/>
            <person name="Hornburger P."/>
            <person name="Mueller R.-W."/>
            <person name="Bruemmer F."/>
            <person name="Labrenz M."/>
            <person name="Spormann A.M."/>
            <person name="Op den Camp H."/>
            <person name="Overmann J."/>
            <person name="Amann R."/>
            <person name="Jetten M.S.M."/>
            <person name="Mascher T."/>
            <person name="Medema M.H."/>
            <person name="Devos D.P."/>
            <person name="Kaster A.-K."/>
            <person name="Ovreas L."/>
            <person name="Rohde M."/>
            <person name="Galperin M.Y."/>
            <person name="Jogler C."/>
        </authorList>
    </citation>
    <scope>NUCLEOTIDE SEQUENCE [LARGE SCALE GENOMIC DNA]</scope>
    <source>
        <strain evidence="6 7">K22_7</strain>
    </source>
</reference>
<dbReference type="OrthoDB" id="9802667at2"/>
<dbReference type="KEGG" id="rlc:K227x_52830"/>
<evidence type="ECO:0000256" key="2">
    <source>
        <dbReference type="ARBA" id="ARBA00006906"/>
    </source>
</evidence>
<dbReference type="AlphaFoldDB" id="A0A517NIA2"/>
<protein>
    <submittedName>
        <fullName evidence="6">KHG/KDPG aldolase</fullName>
    </submittedName>
</protein>
<dbReference type="SUPFAM" id="SSF51569">
    <property type="entry name" value="Aldolase"/>
    <property type="match status" value="1"/>
</dbReference>
<evidence type="ECO:0000313" key="6">
    <source>
        <dbReference type="EMBL" id="QDT06862.1"/>
    </source>
</evidence>
<keyword evidence="4" id="KW-0456">Lyase</keyword>
<dbReference type="EMBL" id="CP036525">
    <property type="protein sequence ID" value="QDT06862.1"/>
    <property type="molecule type" value="Genomic_DNA"/>
</dbReference>
<dbReference type="CDD" id="cd00452">
    <property type="entry name" value="KDPG_aldolase"/>
    <property type="match status" value="1"/>
</dbReference>
<keyword evidence="5" id="KW-0119">Carbohydrate metabolism</keyword>
<dbReference type="NCBIfam" id="TIGR01182">
    <property type="entry name" value="eda"/>
    <property type="match status" value="1"/>
</dbReference>
<accession>A0A517NIA2</accession>
<dbReference type="Proteomes" id="UP000318538">
    <property type="component" value="Chromosome"/>
</dbReference>
<sequence length="222" mass="23884">MNDDGSFPADLLARIRRCGMIPTATIDDVSAAIPLAKALLACHIDVIEIALHTDVAFDAMRKIRDEVPGMMVAAGTILNPDQIAPAIESGAALAAANGLCDEVVQEARAQRLPFIPGIITPSELESAIHLGCRHVKVFPIEPMGGVKYLRTLAMPYEHLGIKYFVSGGITSENAPAYLYHEDVTAIGAGWIASRPIIQSQQWSDLINHAVEATGIVKEMRPH</sequence>
<comment type="similarity">
    <text evidence="2">Belongs to the KHG/KDPG aldolase family.</text>
</comment>
<dbReference type="RefSeq" id="WP_145174087.1">
    <property type="nucleotide sequence ID" value="NZ_CP036525.1"/>
</dbReference>
<proteinExistence type="inferred from homology"/>